<reference evidence="14" key="2">
    <citation type="submission" date="2015-08" db="UniProtKB">
        <authorList>
            <consortium name="WormBaseParasite"/>
        </authorList>
    </citation>
    <scope>IDENTIFICATION</scope>
</reference>
<dbReference type="GO" id="GO:0004016">
    <property type="term" value="F:adenylate cyclase activity"/>
    <property type="evidence" value="ECO:0007669"/>
    <property type="project" value="TreeGrafter"/>
</dbReference>
<comment type="subcellular location">
    <subcellularLocation>
        <location evidence="2">Membrane</location>
        <topology evidence="2">Single-pass type I membrane protein</topology>
    </subcellularLocation>
</comment>
<dbReference type="SUPFAM" id="SSF53822">
    <property type="entry name" value="Periplasmic binding protein-like I"/>
    <property type="match status" value="1"/>
</dbReference>
<dbReference type="STRING" id="75913.A0A0K0F4P9"/>
<evidence type="ECO:0000256" key="11">
    <source>
        <dbReference type="SAM" id="Phobius"/>
    </source>
</evidence>
<sequence>MDKISRHHISSSAGFMTNLIHISPNNKMASSGVCLWLHSPIFYNYMIIIYLLHLTINNVIKKLSYMLRYNVFVIDKPTFNFTKFERFLTAFDLIIIPSTTLNSPLLLGSSGYLQSAGVVTLALDQIKNENLLPDYNYTFHTFYDDCLLSRASSGAYELIRKHNVDVIFGSTCNSAAIKSAITAKFYSVPTFVWGTITKFFFYLDVVKFTILSSKCTPLQVIGFVNDLFTTFDNIIESLDVYKVETIGDGYLCVSGLPIPNGMMHAEEIALLALGFMNACNKFKIASLPDEKITVRVGCNSGPCVAGVVGLSMPRYCLFGDTINTASRMESNGKPGRIHTTESYYNTLTQLGGFDMKERGSVIIKGKGVMTTYWFNGVVGDLQYSDNSHKFEDIIEKVEDDDSKNDS</sequence>
<evidence type="ECO:0000256" key="8">
    <source>
        <dbReference type="ARBA" id="ARBA00023180"/>
    </source>
</evidence>
<dbReference type="Gene3D" id="3.40.50.2300">
    <property type="match status" value="1"/>
</dbReference>
<dbReference type="Pfam" id="PF00211">
    <property type="entry name" value="Guanylate_cyc"/>
    <property type="match status" value="1"/>
</dbReference>
<name>A0A0K0F4P9_STRVS</name>
<dbReference type="FunFam" id="3.30.70.1230:FF:000030">
    <property type="entry name" value="Si:ch211-215j19.12"/>
    <property type="match status" value="1"/>
</dbReference>
<comment type="catalytic activity">
    <reaction evidence="1">
        <text>GTP = 3',5'-cyclic GMP + diphosphate</text>
        <dbReference type="Rhea" id="RHEA:13665"/>
        <dbReference type="ChEBI" id="CHEBI:33019"/>
        <dbReference type="ChEBI" id="CHEBI:37565"/>
        <dbReference type="ChEBI" id="CHEBI:57746"/>
        <dbReference type="EC" id="4.6.1.2"/>
    </reaction>
</comment>
<dbReference type="GO" id="GO:0004383">
    <property type="term" value="F:guanylate cyclase activity"/>
    <property type="evidence" value="ECO:0007669"/>
    <property type="project" value="UniProtKB-EC"/>
</dbReference>
<dbReference type="GO" id="GO:0000166">
    <property type="term" value="F:nucleotide binding"/>
    <property type="evidence" value="ECO:0007669"/>
    <property type="project" value="UniProtKB-KW"/>
</dbReference>
<evidence type="ECO:0000256" key="1">
    <source>
        <dbReference type="ARBA" id="ARBA00001436"/>
    </source>
</evidence>
<dbReference type="GO" id="GO:0007168">
    <property type="term" value="P:receptor guanylyl cyclase signaling pathway"/>
    <property type="evidence" value="ECO:0007669"/>
    <property type="project" value="TreeGrafter"/>
</dbReference>
<keyword evidence="8" id="KW-0325">Glycoprotein</keyword>
<protein>
    <submittedName>
        <fullName evidence="14">Heat-stable enterotoxin receptor (inferred by orthology to a human protein)</fullName>
    </submittedName>
</protein>
<dbReference type="Proteomes" id="UP000035680">
    <property type="component" value="Unassembled WGS sequence"/>
</dbReference>
<dbReference type="WBParaSite" id="SVE_0378800.1">
    <property type="protein sequence ID" value="SVE_0378800.1"/>
    <property type="gene ID" value="SVE_0378800"/>
</dbReference>
<dbReference type="SUPFAM" id="SSF55073">
    <property type="entry name" value="Nucleotide cyclase"/>
    <property type="match status" value="1"/>
</dbReference>
<evidence type="ECO:0000256" key="2">
    <source>
        <dbReference type="ARBA" id="ARBA00004479"/>
    </source>
</evidence>
<dbReference type="InterPro" id="IPR028082">
    <property type="entry name" value="Peripla_BP_I"/>
</dbReference>
<dbReference type="PANTHER" id="PTHR11920">
    <property type="entry name" value="GUANYLYL CYCLASE"/>
    <property type="match status" value="1"/>
</dbReference>
<dbReference type="Gene3D" id="3.30.70.1230">
    <property type="entry name" value="Nucleotide cyclase"/>
    <property type="match status" value="1"/>
</dbReference>
<feature type="domain" description="Guanylate cyclase" evidence="12">
    <location>
        <begin position="199"/>
        <end position="329"/>
    </location>
</feature>
<evidence type="ECO:0000259" key="12">
    <source>
        <dbReference type="PROSITE" id="PS50125"/>
    </source>
</evidence>
<evidence type="ECO:0000313" key="14">
    <source>
        <dbReference type="WBParaSite" id="SVE_0378800.1"/>
    </source>
</evidence>
<keyword evidence="9 10" id="KW-0456">Lyase</keyword>
<dbReference type="GO" id="GO:0005886">
    <property type="term" value="C:plasma membrane"/>
    <property type="evidence" value="ECO:0007669"/>
    <property type="project" value="TreeGrafter"/>
</dbReference>
<dbReference type="PANTHER" id="PTHR11920:SF495">
    <property type="entry name" value="RECEPTOR-TYPE GUANYLATE CYCLASE GCY-7"/>
    <property type="match status" value="1"/>
</dbReference>
<evidence type="ECO:0000256" key="6">
    <source>
        <dbReference type="ARBA" id="ARBA00023136"/>
    </source>
</evidence>
<dbReference type="InterPro" id="IPR001054">
    <property type="entry name" value="A/G_cyclase"/>
</dbReference>
<dbReference type="InterPro" id="IPR001828">
    <property type="entry name" value="ANF_lig-bd_rcpt"/>
</dbReference>
<reference evidence="13" key="1">
    <citation type="submission" date="2014-07" db="EMBL/GenBank/DDBJ databases">
        <authorList>
            <person name="Martin A.A"/>
            <person name="De Silva N."/>
        </authorList>
    </citation>
    <scope>NUCLEOTIDE SEQUENCE</scope>
</reference>
<feature type="transmembrane region" description="Helical" evidence="11">
    <location>
        <begin position="41"/>
        <end position="60"/>
    </location>
</feature>
<evidence type="ECO:0000256" key="7">
    <source>
        <dbReference type="ARBA" id="ARBA00023170"/>
    </source>
</evidence>
<dbReference type="Pfam" id="PF01094">
    <property type="entry name" value="ANF_receptor"/>
    <property type="match status" value="1"/>
</dbReference>
<evidence type="ECO:0000256" key="10">
    <source>
        <dbReference type="RuleBase" id="RU000405"/>
    </source>
</evidence>
<proteinExistence type="inferred from homology"/>
<comment type="similarity">
    <text evidence="10">Belongs to the adenylyl cyclase class-4/guanylyl cyclase family.</text>
</comment>
<keyword evidence="13" id="KW-1185">Reference proteome</keyword>
<dbReference type="SMART" id="SM00044">
    <property type="entry name" value="CYCc"/>
    <property type="match status" value="1"/>
</dbReference>
<keyword evidence="6 11" id="KW-0472">Membrane</keyword>
<dbReference type="InterPro" id="IPR018297">
    <property type="entry name" value="A/G_cyclase_CS"/>
</dbReference>
<dbReference type="AlphaFoldDB" id="A0A0K0F4P9"/>
<keyword evidence="4" id="KW-0547">Nucleotide-binding</keyword>
<accession>A0A0K0F4P9</accession>
<evidence type="ECO:0000256" key="3">
    <source>
        <dbReference type="ARBA" id="ARBA00022692"/>
    </source>
</evidence>
<evidence type="ECO:0000313" key="13">
    <source>
        <dbReference type="Proteomes" id="UP000035680"/>
    </source>
</evidence>
<organism evidence="13 14">
    <name type="scientific">Strongyloides venezuelensis</name>
    <name type="common">Threadworm</name>
    <dbReference type="NCBI Taxonomy" id="75913"/>
    <lineage>
        <taxon>Eukaryota</taxon>
        <taxon>Metazoa</taxon>
        <taxon>Ecdysozoa</taxon>
        <taxon>Nematoda</taxon>
        <taxon>Chromadorea</taxon>
        <taxon>Rhabditida</taxon>
        <taxon>Tylenchina</taxon>
        <taxon>Panagrolaimomorpha</taxon>
        <taxon>Strongyloidoidea</taxon>
        <taxon>Strongyloididae</taxon>
        <taxon>Strongyloides</taxon>
    </lineage>
</organism>
<dbReference type="PROSITE" id="PS00452">
    <property type="entry name" value="GUANYLATE_CYCLASE_1"/>
    <property type="match status" value="1"/>
</dbReference>
<dbReference type="InterPro" id="IPR029787">
    <property type="entry name" value="Nucleotide_cyclase"/>
</dbReference>
<evidence type="ECO:0000256" key="5">
    <source>
        <dbReference type="ARBA" id="ARBA00022989"/>
    </source>
</evidence>
<keyword evidence="7" id="KW-0675">Receptor</keyword>
<dbReference type="GO" id="GO:0035556">
    <property type="term" value="P:intracellular signal transduction"/>
    <property type="evidence" value="ECO:0007669"/>
    <property type="project" value="InterPro"/>
</dbReference>
<dbReference type="CDD" id="cd07302">
    <property type="entry name" value="CHD"/>
    <property type="match status" value="1"/>
</dbReference>
<keyword evidence="3 11" id="KW-0812">Transmembrane</keyword>
<dbReference type="GO" id="GO:0001653">
    <property type="term" value="F:peptide receptor activity"/>
    <property type="evidence" value="ECO:0007669"/>
    <property type="project" value="TreeGrafter"/>
</dbReference>
<evidence type="ECO:0000256" key="9">
    <source>
        <dbReference type="ARBA" id="ARBA00023239"/>
    </source>
</evidence>
<evidence type="ECO:0000256" key="4">
    <source>
        <dbReference type="ARBA" id="ARBA00022741"/>
    </source>
</evidence>
<keyword evidence="5 11" id="KW-1133">Transmembrane helix</keyword>
<dbReference type="InterPro" id="IPR050401">
    <property type="entry name" value="Cyclic_nucleotide_synthase"/>
</dbReference>
<dbReference type="PROSITE" id="PS50125">
    <property type="entry name" value="GUANYLATE_CYCLASE_2"/>
    <property type="match status" value="1"/>
</dbReference>